<dbReference type="PANTHER" id="PTHR36050:SF1">
    <property type="entry name" value="O-FUCOSYLTRANSFERASE 30"/>
    <property type="match status" value="1"/>
</dbReference>
<dbReference type="Gene3D" id="3.40.50.11340">
    <property type="match status" value="1"/>
</dbReference>
<protein>
    <recommendedName>
        <fullName evidence="3">O-fucosyltransferase family protein</fullName>
    </recommendedName>
</protein>
<keyword evidence="2" id="KW-1185">Reference proteome</keyword>
<dbReference type="PANTHER" id="PTHR36050">
    <property type="entry name" value="O-FUCOSYLTRANSFERASE 30"/>
    <property type="match status" value="1"/>
</dbReference>
<dbReference type="EMBL" id="JAUUTY010000001">
    <property type="protein sequence ID" value="KAK1695965.1"/>
    <property type="molecule type" value="Genomic_DNA"/>
</dbReference>
<sequence>MDLPANRGRWRRRSARSNVPLLVAVLLLLLPASLLLSSAYSSLLRSLLPFSASPSPSSSGGGVQRCGRSAELDGEKFLWYAPHSGFSNQVGELRNAAVAAALFNRTLVVPPVLDHHAVVLGSCPKFRVSDPADLRAAVWDHAMQLLRERRYVSMGDIVDLSPVKALVKTIDFRVFVSLWCGVDMRKTCFSGLCCAVSAGGSSPSDYGRCRSLLSGLEGSESSGCVYPVQEDCRTTVWTYQENNDGALDSFQPDEELRRKKKISYVRKRKDLYKGLGPGSKAGDATLLAFGTLFSGPYKGSESYFDIHESPKDHRIQTVLEKTEFLPFAPEIMAAGKEFAKSTIKEPFLCAQLRLLDGQFKNHWKSTFSALKDKLKALELEMKRNKSGGPIHMFIMTDLPPADWTKTYLADIAKDEKYELYTLKENDVLQTAEKLMAAEHGLRSGFFPKIAERSNEDCHPVQLPEILLYVEESVCSCASLGFVGTAGSTIAGSIETMRMNNVCKL</sequence>
<evidence type="ECO:0000313" key="2">
    <source>
        <dbReference type="Proteomes" id="UP001231189"/>
    </source>
</evidence>
<reference evidence="1" key="1">
    <citation type="submission" date="2023-07" db="EMBL/GenBank/DDBJ databases">
        <title>A chromosome-level genome assembly of Lolium multiflorum.</title>
        <authorList>
            <person name="Chen Y."/>
            <person name="Copetti D."/>
            <person name="Kolliker R."/>
            <person name="Studer B."/>
        </authorList>
    </citation>
    <scope>NUCLEOTIDE SEQUENCE</scope>
    <source>
        <strain evidence="1">02402/16</strain>
        <tissue evidence="1">Leaf</tissue>
    </source>
</reference>
<proteinExistence type="predicted"/>
<name>A0AAD8TXI3_LOLMU</name>
<dbReference type="AlphaFoldDB" id="A0AAD8TXI3"/>
<evidence type="ECO:0000313" key="1">
    <source>
        <dbReference type="EMBL" id="KAK1695965.1"/>
    </source>
</evidence>
<dbReference type="Proteomes" id="UP001231189">
    <property type="component" value="Unassembled WGS sequence"/>
</dbReference>
<comment type="caution">
    <text evidence="1">The sequence shown here is derived from an EMBL/GenBank/DDBJ whole genome shotgun (WGS) entry which is preliminary data.</text>
</comment>
<gene>
    <name evidence="1" type="ORF">QYE76_012662</name>
</gene>
<organism evidence="1 2">
    <name type="scientific">Lolium multiflorum</name>
    <name type="common">Italian ryegrass</name>
    <name type="synonym">Lolium perenne subsp. multiflorum</name>
    <dbReference type="NCBI Taxonomy" id="4521"/>
    <lineage>
        <taxon>Eukaryota</taxon>
        <taxon>Viridiplantae</taxon>
        <taxon>Streptophyta</taxon>
        <taxon>Embryophyta</taxon>
        <taxon>Tracheophyta</taxon>
        <taxon>Spermatophyta</taxon>
        <taxon>Magnoliopsida</taxon>
        <taxon>Liliopsida</taxon>
        <taxon>Poales</taxon>
        <taxon>Poaceae</taxon>
        <taxon>BOP clade</taxon>
        <taxon>Pooideae</taxon>
        <taxon>Poodae</taxon>
        <taxon>Poeae</taxon>
        <taxon>Poeae Chloroplast Group 2 (Poeae type)</taxon>
        <taxon>Loliodinae</taxon>
        <taxon>Loliinae</taxon>
        <taxon>Lolium</taxon>
    </lineage>
</organism>
<accession>A0AAD8TXI3</accession>
<evidence type="ECO:0008006" key="3">
    <source>
        <dbReference type="Google" id="ProtNLM"/>
    </source>
</evidence>